<dbReference type="Proteomes" id="UP000054729">
    <property type="component" value="Unassembled WGS sequence"/>
</dbReference>
<evidence type="ECO:0000256" key="2">
    <source>
        <dbReference type="ARBA" id="ARBA00009272"/>
    </source>
</evidence>
<name>A0A0W1AAM3_9GAMM</name>
<dbReference type="PRINTS" id="PR01006">
    <property type="entry name" value="FLGHOOKFLIE"/>
</dbReference>
<reference evidence="6 7" key="1">
    <citation type="submission" date="2015-11" db="EMBL/GenBank/DDBJ databases">
        <title>Genomic analysis of 38 Legionella species identifies large and diverse effector repertoires.</title>
        <authorList>
            <person name="Burstein D."/>
            <person name="Amaro F."/>
            <person name="Zusman T."/>
            <person name="Lifshitz Z."/>
            <person name="Cohen O."/>
            <person name="Gilbert J.A."/>
            <person name="Pupko T."/>
            <person name="Shuman H.A."/>
            <person name="Segal G."/>
        </authorList>
    </citation>
    <scope>NUCLEOTIDE SEQUENCE [LARGE SCALE GENOMIC DNA]</scope>
    <source>
        <strain evidence="6 7">ATCC 51914</strain>
    </source>
</reference>
<evidence type="ECO:0000256" key="4">
    <source>
        <dbReference type="ARBA" id="ARBA00023143"/>
    </source>
</evidence>
<dbReference type="PATRIC" id="fig|66969.6.peg.2008"/>
<proteinExistence type="inferred from homology"/>
<dbReference type="GO" id="GO:0071973">
    <property type="term" value="P:bacterial-type flagellum-dependent cell motility"/>
    <property type="evidence" value="ECO:0007669"/>
    <property type="project" value="InterPro"/>
</dbReference>
<dbReference type="GO" id="GO:0003774">
    <property type="term" value="F:cytoskeletal motor activity"/>
    <property type="evidence" value="ECO:0007669"/>
    <property type="project" value="InterPro"/>
</dbReference>
<dbReference type="HAMAP" id="MF_00724">
    <property type="entry name" value="FliE"/>
    <property type="match status" value="1"/>
</dbReference>
<gene>
    <name evidence="5 6" type="primary">fliE</name>
    <name evidence="6" type="ORF">Lwal_1847</name>
</gene>
<keyword evidence="6" id="KW-0282">Flagellum</keyword>
<keyword evidence="6" id="KW-0966">Cell projection</keyword>
<comment type="similarity">
    <text evidence="2 5">Belongs to the FliE family.</text>
</comment>
<dbReference type="OrthoDB" id="8909229at2"/>
<organism evidence="6 7">
    <name type="scientific">Legionella waltersii</name>
    <dbReference type="NCBI Taxonomy" id="66969"/>
    <lineage>
        <taxon>Bacteria</taxon>
        <taxon>Pseudomonadati</taxon>
        <taxon>Pseudomonadota</taxon>
        <taxon>Gammaproteobacteria</taxon>
        <taxon>Legionellales</taxon>
        <taxon>Legionellaceae</taxon>
        <taxon>Legionella</taxon>
    </lineage>
</organism>
<evidence type="ECO:0000313" key="7">
    <source>
        <dbReference type="Proteomes" id="UP000054729"/>
    </source>
</evidence>
<sequence length="104" mass="11528">MTDINTVNLINQLRAMAAQAEGPKVDSSSNQMQFSMVFQQALDQVNNLSQNADNLKSKFEMGDPNVSLAEVMVASQKSNLGFEAAVRVRNKFVQAYQEIMNMPV</sequence>
<dbReference type="Pfam" id="PF02049">
    <property type="entry name" value="FliE"/>
    <property type="match status" value="1"/>
</dbReference>
<comment type="caution">
    <text evidence="6">The sequence shown here is derived from an EMBL/GenBank/DDBJ whole genome shotgun (WGS) entry which is preliminary data.</text>
</comment>
<keyword evidence="4 5" id="KW-0975">Bacterial flagellum</keyword>
<dbReference type="PANTHER" id="PTHR34653:SF1">
    <property type="entry name" value="FLAGELLAR HOOK-BASAL BODY COMPLEX PROTEIN FLIE"/>
    <property type="match status" value="1"/>
</dbReference>
<dbReference type="RefSeq" id="WP_058480502.1">
    <property type="nucleotide sequence ID" value="NZ_CAAAIQ010000004.1"/>
</dbReference>
<dbReference type="STRING" id="66969.Lwal_1847"/>
<evidence type="ECO:0000256" key="1">
    <source>
        <dbReference type="ARBA" id="ARBA00004117"/>
    </source>
</evidence>
<dbReference type="GO" id="GO:0009425">
    <property type="term" value="C:bacterial-type flagellum basal body"/>
    <property type="evidence" value="ECO:0007669"/>
    <property type="project" value="UniProtKB-SubCell"/>
</dbReference>
<keyword evidence="7" id="KW-1185">Reference proteome</keyword>
<evidence type="ECO:0000313" key="6">
    <source>
        <dbReference type="EMBL" id="KTD78412.1"/>
    </source>
</evidence>
<dbReference type="AlphaFoldDB" id="A0A0W1AAM3"/>
<protein>
    <recommendedName>
        <fullName evidence="3 5">Flagellar hook-basal body complex protein FliE</fullName>
    </recommendedName>
</protein>
<dbReference type="EMBL" id="LNZB01000041">
    <property type="protein sequence ID" value="KTD78412.1"/>
    <property type="molecule type" value="Genomic_DNA"/>
</dbReference>
<keyword evidence="6" id="KW-0969">Cilium</keyword>
<dbReference type="GO" id="GO:0005198">
    <property type="term" value="F:structural molecule activity"/>
    <property type="evidence" value="ECO:0007669"/>
    <property type="project" value="UniProtKB-UniRule"/>
</dbReference>
<evidence type="ECO:0000256" key="5">
    <source>
        <dbReference type="HAMAP-Rule" id="MF_00724"/>
    </source>
</evidence>
<evidence type="ECO:0000256" key="3">
    <source>
        <dbReference type="ARBA" id="ARBA00018024"/>
    </source>
</evidence>
<dbReference type="PANTHER" id="PTHR34653">
    <property type="match status" value="1"/>
</dbReference>
<dbReference type="NCBIfam" id="TIGR00205">
    <property type="entry name" value="fliE"/>
    <property type="match status" value="1"/>
</dbReference>
<accession>A0A0W1AAM3</accession>
<dbReference type="InterPro" id="IPR001624">
    <property type="entry name" value="FliE"/>
</dbReference>
<comment type="subcellular location">
    <subcellularLocation>
        <location evidence="1 5">Bacterial flagellum basal body</location>
    </subcellularLocation>
</comment>